<reference evidence="8 9" key="1">
    <citation type="submission" date="2017-12" db="EMBL/GenBank/DDBJ databases">
        <title>Sequencing, de novo assembly and annotation of complete genome of a new Thraustochytrid species, strain FCC1311.</title>
        <authorList>
            <person name="Sedici K."/>
            <person name="Godart F."/>
            <person name="Aiese Cigliano R."/>
            <person name="Sanseverino W."/>
            <person name="Barakat M."/>
            <person name="Ortet P."/>
            <person name="Marechal E."/>
            <person name="Cagnac O."/>
            <person name="Amato A."/>
        </authorList>
    </citation>
    <scope>NUCLEOTIDE SEQUENCE [LARGE SCALE GENOMIC DNA]</scope>
</reference>
<dbReference type="GO" id="GO:0004563">
    <property type="term" value="F:beta-N-acetylhexosaminidase activity"/>
    <property type="evidence" value="ECO:0007669"/>
    <property type="project" value="InterPro"/>
</dbReference>
<dbReference type="GO" id="GO:0006689">
    <property type="term" value="P:ganglioside catabolic process"/>
    <property type="evidence" value="ECO:0007669"/>
    <property type="project" value="TreeGrafter"/>
</dbReference>
<dbReference type="PANTHER" id="PTHR22600">
    <property type="entry name" value="BETA-HEXOSAMINIDASE"/>
    <property type="match status" value="1"/>
</dbReference>
<dbReference type="InterPro" id="IPR025705">
    <property type="entry name" value="Beta_hexosaminidase_sua/sub"/>
</dbReference>
<dbReference type="InterPro" id="IPR017853">
    <property type="entry name" value="GH"/>
</dbReference>
<protein>
    <submittedName>
        <fullName evidence="8">Beta-hexosaminidase subunit beta</fullName>
    </submittedName>
</protein>
<evidence type="ECO:0000256" key="3">
    <source>
        <dbReference type="ARBA" id="ARBA00022801"/>
    </source>
</evidence>
<keyword evidence="6" id="KW-0472">Membrane</keyword>
<evidence type="ECO:0000256" key="4">
    <source>
        <dbReference type="ARBA" id="ARBA00023002"/>
    </source>
</evidence>
<keyword evidence="4" id="KW-0560">Oxidoreductase</keyword>
<keyword evidence="1" id="KW-0285">Flavoprotein</keyword>
<dbReference type="PANTHER" id="PTHR22600:SF21">
    <property type="entry name" value="BETA-HEXOSAMINIDASE A"/>
    <property type="match status" value="1"/>
</dbReference>
<dbReference type="InterPro" id="IPR029018">
    <property type="entry name" value="Hex-like_dom2"/>
</dbReference>
<evidence type="ECO:0000313" key="9">
    <source>
        <dbReference type="Proteomes" id="UP000241890"/>
    </source>
</evidence>
<feature type="compositionally biased region" description="Basic and acidic residues" evidence="5">
    <location>
        <begin position="178"/>
        <end position="187"/>
    </location>
</feature>
<dbReference type="Gene3D" id="3.20.20.70">
    <property type="entry name" value="Aldolase class I"/>
    <property type="match status" value="1"/>
</dbReference>
<dbReference type="CDD" id="cd04730">
    <property type="entry name" value="NPD_like"/>
    <property type="match status" value="1"/>
</dbReference>
<dbReference type="SUPFAM" id="SSF51412">
    <property type="entry name" value="Inosine monophosphate dehydrogenase (IMPDH)"/>
    <property type="match status" value="1"/>
</dbReference>
<feature type="compositionally biased region" description="Basic and acidic residues" evidence="5">
    <location>
        <begin position="85"/>
        <end position="100"/>
    </location>
</feature>
<dbReference type="GO" id="GO:0018580">
    <property type="term" value="F:nitronate monooxygenase activity"/>
    <property type="evidence" value="ECO:0007669"/>
    <property type="project" value="InterPro"/>
</dbReference>
<feature type="region of interest" description="Disordered" evidence="5">
    <location>
        <begin position="1"/>
        <end position="23"/>
    </location>
</feature>
<dbReference type="SUPFAM" id="SSF55545">
    <property type="entry name" value="beta-N-acetylhexosaminidase-like domain"/>
    <property type="match status" value="1"/>
</dbReference>
<keyword evidence="6" id="KW-1133">Transmembrane helix</keyword>
<gene>
    <name evidence="8" type="ORF">FCC1311_038792</name>
</gene>
<proteinExistence type="predicted"/>
<dbReference type="Proteomes" id="UP000241890">
    <property type="component" value="Unassembled WGS sequence"/>
</dbReference>
<dbReference type="AlphaFoldDB" id="A0A2R5G9E6"/>
<dbReference type="InterPro" id="IPR029019">
    <property type="entry name" value="HEX_eukaryotic_N"/>
</dbReference>
<dbReference type="InterPro" id="IPR004136">
    <property type="entry name" value="NMO"/>
</dbReference>
<keyword evidence="3" id="KW-0378">Hydrolase</keyword>
<keyword evidence="9" id="KW-1185">Reference proteome</keyword>
<comment type="caution">
    <text evidence="8">The sequence shown here is derived from an EMBL/GenBank/DDBJ whole genome shotgun (WGS) entry which is preliminary data.</text>
</comment>
<evidence type="ECO:0000313" key="8">
    <source>
        <dbReference type="EMBL" id="GBG27656.1"/>
    </source>
</evidence>
<organism evidence="8 9">
    <name type="scientific">Hondaea fermentalgiana</name>
    <dbReference type="NCBI Taxonomy" id="2315210"/>
    <lineage>
        <taxon>Eukaryota</taxon>
        <taxon>Sar</taxon>
        <taxon>Stramenopiles</taxon>
        <taxon>Bigyra</taxon>
        <taxon>Labyrinthulomycetes</taxon>
        <taxon>Thraustochytrida</taxon>
        <taxon>Thraustochytriidae</taxon>
        <taxon>Hondaea</taxon>
    </lineage>
</organism>
<dbReference type="InterPro" id="IPR013785">
    <property type="entry name" value="Aldolase_TIM"/>
</dbReference>
<keyword evidence="6" id="KW-0812">Transmembrane</keyword>
<dbReference type="EMBL" id="BEYU01000034">
    <property type="protein sequence ID" value="GBG27656.1"/>
    <property type="molecule type" value="Genomic_DNA"/>
</dbReference>
<dbReference type="PRINTS" id="PR00738">
    <property type="entry name" value="GLHYDRLASE20"/>
</dbReference>
<evidence type="ECO:0000256" key="6">
    <source>
        <dbReference type="SAM" id="Phobius"/>
    </source>
</evidence>
<dbReference type="Gene3D" id="3.20.20.80">
    <property type="entry name" value="Glycosidases"/>
    <property type="match status" value="1"/>
</dbReference>
<accession>A0A2R5G9E6</accession>
<feature type="compositionally biased region" description="Low complexity" evidence="5">
    <location>
        <begin position="147"/>
        <end position="158"/>
    </location>
</feature>
<dbReference type="GO" id="GO:0005764">
    <property type="term" value="C:lysosome"/>
    <property type="evidence" value="ECO:0007669"/>
    <property type="project" value="TreeGrafter"/>
</dbReference>
<evidence type="ECO:0000259" key="7">
    <source>
        <dbReference type="Pfam" id="PF14845"/>
    </source>
</evidence>
<name>A0A2R5G9E6_9STRA</name>
<dbReference type="GO" id="GO:0016020">
    <property type="term" value="C:membrane"/>
    <property type="evidence" value="ECO:0007669"/>
    <property type="project" value="TreeGrafter"/>
</dbReference>
<dbReference type="InParanoid" id="A0A2R5G9E6"/>
<dbReference type="OrthoDB" id="428480at2759"/>
<feature type="compositionally biased region" description="Polar residues" evidence="5">
    <location>
        <begin position="123"/>
        <end position="141"/>
    </location>
</feature>
<sequence length="988" mass="106637">MVVEETRSGEGQSRASAGNQKASSARSSWFGITTLGMLLAVGVASVLLMTTRRLPEDLTISTLTYQDDMILDTNTASFDATKTGTVEENKQPFDPPKTETEDTVESEGNQIPPAPQSDEESVTHSQSGRQQGTETSEPSDTLDSEPAKPAASIAKPSETPQASPQIQAFYVPSPDTKWPFDAKRKSEPSTSLTNNVPLNAPFPLPRSLKFGSKTVLIDAKSLTWSLKRCGGDSVKLRGGENCKDLAQAMDHFKASAFVHEPAKDACKRKSCVSSIAISVDDSNPAINLGTEEAYELRVSSSGIELSATTIFGIMRGLETLSQLVSFNFNAGVYEISNADWFIQDAPQFLHRELLIDSSRHFFPIEYLKQVVVAMAMTKINVLHWHLADDAAFPWCSDAVPELCQKASWSMEERYTRADLTDLVEFARQRGVRVVPELHIPGHTAAWCRGRPDACTKSGTILSPIDGRAEALITTLLQEIRAIFQDTMIHLGGSAVDPKMWNDDPVTASYMSSHQLTAATVFERFMSSAIKTALDLKFRPVVWDDTWEALKPDLGAKAVIVHHRSPTADSQVAAAAEGYNVLFSPTPLWDLSNFESAYAKMLERQPCDRLDTKQCSLALGGGGVVWTERVDGSNLFSIVWSRLGAISERLCPIVLAGMAKVSNAKLCAAVTNAGGLGVIGGAMKTPDQLRQDIAEIKAEIGSSQPFGVDLLLPKVGEGARKTNYDYTKGALGEIVDILCKEKPAMFVSAVGVPPAWAVEKLHEAGVLVANMVGHPKHCKGALEVGCDVLIAQGSEAGGHTGDIATSVLVPQVVDAAQKAISPLTGKPVQVLAAGGIYDGRGLAMALSLGASGVWVGTRFIAAEESGATPMHQQLVLEKGSGDTIRTTLYTGRPLRCVANEFNTDWEENRKEEIKSLQSQGKIVYATLVRGARARGEHFDIARTYPQYVGQGIGGIHKVMPAQEIVEEMMNDACAILQRNAARIVPEAKL</sequence>
<feature type="compositionally biased region" description="Polar residues" evidence="5">
    <location>
        <begin position="9"/>
        <end position="23"/>
    </location>
</feature>
<feature type="region of interest" description="Disordered" evidence="5">
    <location>
        <begin position="81"/>
        <end position="194"/>
    </location>
</feature>
<dbReference type="GO" id="GO:0005975">
    <property type="term" value="P:carbohydrate metabolic process"/>
    <property type="evidence" value="ECO:0007669"/>
    <property type="project" value="InterPro"/>
</dbReference>
<dbReference type="Pfam" id="PF14845">
    <property type="entry name" value="Glycohydro_20b2"/>
    <property type="match status" value="1"/>
</dbReference>
<dbReference type="Pfam" id="PF03060">
    <property type="entry name" value="NMO"/>
    <property type="match status" value="1"/>
</dbReference>
<dbReference type="GO" id="GO:0030203">
    <property type="term" value="P:glycosaminoglycan metabolic process"/>
    <property type="evidence" value="ECO:0007669"/>
    <property type="project" value="TreeGrafter"/>
</dbReference>
<dbReference type="SUPFAM" id="SSF51445">
    <property type="entry name" value="(Trans)glycosidases"/>
    <property type="match status" value="1"/>
</dbReference>
<evidence type="ECO:0000256" key="1">
    <source>
        <dbReference type="ARBA" id="ARBA00022630"/>
    </source>
</evidence>
<feature type="transmembrane region" description="Helical" evidence="6">
    <location>
        <begin position="29"/>
        <end position="49"/>
    </location>
</feature>
<evidence type="ECO:0000256" key="2">
    <source>
        <dbReference type="ARBA" id="ARBA00022643"/>
    </source>
</evidence>
<evidence type="ECO:0000256" key="5">
    <source>
        <dbReference type="SAM" id="MobiDB-lite"/>
    </source>
</evidence>
<feature type="domain" description="Beta-hexosaminidase eukaryotic type N-terminal" evidence="7">
    <location>
        <begin position="201"/>
        <end position="323"/>
    </location>
</feature>
<dbReference type="Gene3D" id="3.30.379.10">
    <property type="entry name" value="Chitobiase/beta-hexosaminidase domain 2-like"/>
    <property type="match status" value="1"/>
</dbReference>
<keyword evidence="2" id="KW-0288">FMN</keyword>